<proteinExistence type="predicted"/>
<evidence type="ECO:0000313" key="3">
    <source>
        <dbReference type="Proteomes" id="UP001519460"/>
    </source>
</evidence>
<dbReference type="EMBL" id="JACVVK020000027">
    <property type="protein sequence ID" value="KAK7502179.1"/>
    <property type="molecule type" value="Genomic_DNA"/>
</dbReference>
<dbReference type="AlphaFoldDB" id="A0ABD0LT36"/>
<reference evidence="2 3" key="1">
    <citation type="journal article" date="2023" name="Sci. Data">
        <title>Genome assembly of the Korean intertidal mud-creeper Batillaria attramentaria.</title>
        <authorList>
            <person name="Patra A.K."/>
            <person name="Ho P.T."/>
            <person name="Jun S."/>
            <person name="Lee S.J."/>
            <person name="Kim Y."/>
            <person name="Won Y.J."/>
        </authorList>
    </citation>
    <scope>NUCLEOTIDE SEQUENCE [LARGE SCALE GENOMIC DNA]</scope>
    <source>
        <strain evidence="2">Wonlab-2016</strain>
    </source>
</reference>
<organism evidence="2 3">
    <name type="scientific">Batillaria attramentaria</name>
    <dbReference type="NCBI Taxonomy" id="370345"/>
    <lineage>
        <taxon>Eukaryota</taxon>
        <taxon>Metazoa</taxon>
        <taxon>Spiralia</taxon>
        <taxon>Lophotrochozoa</taxon>
        <taxon>Mollusca</taxon>
        <taxon>Gastropoda</taxon>
        <taxon>Caenogastropoda</taxon>
        <taxon>Sorbeoconcha</taxon>
        <taxon>Cerithioidea</taxon>
        <taxon>Batillariidae</taxon>
        <taxon>Batillaria</taxon>
    </lineage>
</organism>
<evidence type="ECO:0000313" key="2">
    <source>
        <dbReference type="EMBL" id="KAK7502179.1"/>
    </source>
</evidence>
<feature type="region of interest" description="Disordered" evidence="1">
    <location>
        <begin position="18"/>
        <end position="37"/>
    </location>
</feature>
<dbReference type="Proteomes" id="UP001519460">
    <property type="component" value="Unassembled WGS sequence"/>
</dbReference>
<sequence length="115" mass="12849">MCSFSFFFSNSADKSQLTRISRPAKTRHDIHTSNSVKTENRSLARMRHCPRYQSFLILAVLATNGPIEIAQFAGKWRSENVADDKPASSQHRGAIVHSQAGKRCYVCDSATGLYL</sequence>
<keyword evidence="3" id="KW-1185">Reference proteome</keyword>
<protein>
    <submittedName>
        <fullName evidence="2">Uncharacterized protein</fullName>
    </submittedName>
</protein>
<gene>
    <name evidence="2" type="ORF">BaRGS_00006543</name>
</gene>
<comment type="caution">
    <text evidence="2">The sequence shown here is derived from an EMBL/GenBank/DDBJ whole genome shotgun (WGS) entry which is preliminary data.</text>
</comment>
<evidence type="ECO:0000256" key="1">
    <source>
        <dbReference type="SAM" id="MobiDB-lite"/>
    </source>
</evidence>
<accession>A0ABD0LT36</accession>
<name>A0ABD0LT36_9CAEN</name>